<protein>
    <recommendedName>
        <fullName evidence="4">DUF1573 domain-containing protein</fullName>
    </recommendedName>
</protein>
<accession>A0A345T3E6</accession>
<organism evidence="2 3">
    <name type="scientific">Peterkaempfera bronchialis</name>
    <dbReference type="NCBI Taxonomy" id="2126346"/>
    <lineage>
        <taxon>Bacteria</taxon>
        <taxon>Bacillati</taxon>
        <taxon>Actinomycetota</taxon>
        <taxon>Actinomycetes</taxon>
        <taxon>Kitasatosporales</taxon>
        <taxon>Streptomycetaceae</taxon>
        <taxon>Peterkaempfera</taxon>
    </lineage>
</organism>
<dbReference type="EMBL" id="CP031264">
    <property type="protein sequence ID" value="AXI80501.1"/>
    <property type="molecule type" value="Genomic_DNA"/>
</dbReference>
<dbReference type="Proteomes" id="UP000249340">
    <property type="component" value="Chromosome"/>
</dbReference>
<evidence type="ECO:0000313" key="2">
    <source>
        <dbReference type="EMBL" id="AXI80501.1"/>
    </source>
</evidence>
<dbReference type="NCBIfam" id="NF038353">
    <property type="entry name" value="FxLYD_dom"/>
    <property type="match status" value="1"/>
</dbReference>
<dbReference type="OrthoDB" id="4330829at2"/>
<dbReference type="InterPro" id="IPR047676">
    <property type="entry name" value="FxLYD_dom"/>
</dbReference>
<evidence type="ECO:0000256" key="1">
    <source>
        <dbReference type="SAM" id="MobiDB-lite"/>
    </source>
</evidence>
<gene>
    <name evidence="2" type="ORF">C7M71_026990</name>
</gene>
<dbReference type="KEGG" id="stri:C7M71_026990"/>
<keyword evidence="3" id="KW-1185">Reference proteome</keyword>
<evidence type="ECO:0000313" key="3">
    <source>
        <dbReference type="Proteomes" id="UP000249340"/>
    </source>
</evidence>
<sequence length="95" mass="9901">MQGRGNAVKDVELSGVPEDTAHGHPAATVKITNHTDRSASYAVQVDFEDSSGKTVETTVTALRNLGPGQTATLLTFGEKPAAAPTTPKIAKAQRD</sequence>
<proteinExistence type="predicted"/>
<reference evidence="3" key="1">
    <citation type="submission" date="2018-07" db="EMBL/GenBank/DDBJ databases">
        <title>Streptacidiphilus bronchialis DSM 106435 chromosome.</title>
        <authorList>
            <person name="Batra D."/>
            <person name="Gulvik C.A."/>
        </authorList>
    </citation>
    <scope>NUCLEOTIDE SEQUENCE [LARGE SCALE GENOMIC DNA]</scope>
    <source>
        <strain evidence="3">DSM 106435</strain>
    </source>
</reference>
<dbReference type="AlphaFoldDB" id="A0A345T3E6"/>
<name>A0A345T3E6_9ACTN</name>
<feature type="region of interest" description="Disordered" evidence="1">
    <location>
        <begin position="1"/>
        <end position="28"/>
    </location>
</feature>
<evidence type="ECO:0008006" key="4">
    <source>
        <dbReference type="Google" id="ProtNLM"/>
    </source>
</evidence>